<keyword evidence="1" id="KW-1133">Transmembrane helix</keyword>
<comment type="caution">
    <text evidence="2">The sequence shown here is derived from an EMBL/GenBank/DDBJ whole genome shotgun (WGS) entry which is preliminary data.</text>
</comment>
<evidence type="ECO:0000313" key="2">
    <source>
        <dbReference type="EMBL" id="MFD2662280.1"/>
    </source>
</evidence>
<accession>A0ABW5R1D6</accession>
<keyword evidence="1" id="KW-0472">Membrane</keyword>
<dbReference type="EMBL" id="JBHUMY010000025">
    <property type="protein sequence ID" value="MFD2662280.1"/>
    <property type="molecule type" value="Genomic_DNA"/>
</dbReference>
<feature type="transmembrane region" description="Helical" evidence="1">
    <location>
        <begin position="272"/>
        <end position="294"/>
    </location>
</feature>
<dbReference type="Proteomes" id="UP001597493">
    <property type="component" value="Unassembled WGS sequence"/>
</dbReference>
<feature type="transmembrane region" description="Helical" evidence="1">
    <location>
        <begin position="232"/>
        <end position="260"/>
    </location>
</feature>
<sequence>MNSLKPGIKSVLWSAAALLLMLSLLLPGINLLTILLMIVPFAVLYASLSAKAFALHVIPVLAVALVLLGTPALMLAIFFLIPAIVMGHLYRKRAPASKVLVTGTVAVLAVSILMLVGFQVVFGVSLIGEMGEMIRTTVADLHAQRLLPEQWDDELTDYFVQMTINSIPLTLMIGSFVYAVVTHYLTRRALIRSGFDIPGAAPAREWKLPRIMVVYYLIAYVLQLFVSGDSTNFIAVALLNLVPLLRFAFSVQAIGFMFFLAHQRGWNRAVPVILSIIVLLFPPLSLLGVLDAAFPIRKSITKR</sequence>
<evidence type="ECO:0000313" key="3">
    <source>
        <dbReference type="Proteomes" id="UP001597493"/>
    </source>
</evidence>
<feature type="transmembrane region" description="Helical" evidence="1">
    <location>
        <begin position="167"/>
        <end position="186"/>
    </location>
</feature>
<dbReference type="PANTHER" id="PTHR41324:SF1">
    <property type="entry name" value="DUF2232 DOMAIN-CONTAINING PROTEIN"/>
    <property type="match status" value="1"/>
</dbReference>
<feature type="transmembrane region" description="Helical" evidence="1">
    <location>
        <begin position="99"/>
        <end position="122"/>
    </location>
</feature>
<dbReference type="PANTHER" id="PTHR41324">
    <property type="entry name" value="MEMBRANE PROTEIN-RELATED"/>
    <property type="match status" value="1"/>
</dbReference>
<dbReference type="RefSeq" id="WP_379276312.1">
    <property type="nucleotide sequence ID" value="NZ_JBHUMY010000025.1"/>
</dbReference>
<dbReference type="InterPro" id="IPR018710">
    <property type="entry name" value="DUF2232"/>
</dbReference>
<organism evidence="2 3">
    <name type="scientific">Paenibacillus thailandensis</name>
    <dbReference type="NCBI Taxonomy" id="393250"/>
    <lineage>
        <taxon>Bacteria</taxon>
        <taxon>Bacillati</taxon>
        <taxon>Bacillota</taxon>
        <taxon>Bacilli</taxon>
        <taxon>Bacillales</taxon>
        <taxon>Paenibacillaceae</taxon>
        <taxon>Paenibacillus</taxon>
    </lineage>
</organism>
<gene>
    <name evidence="2" type="ORF">ACFSW5_18650</name>
</gene>
<feature type="transmembrane region" description="Helical" evidence="1">
    <location>
        <begin position="12"/>
        <end position="45"/>
    </location>
</feature>
<evidence type="ECO:0000256" key="1">
    <source>
        <dbReference type="SAM" id="Phobius"/>
    </source>
</evidence>
<protein>
    <submittedName>
        <fullName evidence="2">DUF2232 domain-containing protein</fullName>
    </submittedName>
</protein>
<reference evidence="3" key="1">
    <citation type="journal article" date="2019" name="Int. J. Syst. Evol. Microbiol.">
        <title>The Global Catalogue of Microorganisms (GCM) 10K type strain sequencing project: providing services to taxonomists for standard genome sequencing and annotation.</title>
        <authorList>
            <consortium name="The Broad Institute Genomics Platform"/>
            <consortium name="The Broad Institute Genome Sequencing Center for Infectious Disease"/>
            <person name="Wu L."/>
            <person name="Ma J."/>
        </authorList>
    </citation>
    <scope>NUCLEOTIDE SEQUENCE [LARGE SCALE GENOMIC DNA]</scope>
    <source>
        <strain evidence="3">TISTR 1827</strain>
    </source>
</reference>
<dbReference type="Pfam" id="PF09991">
    <property type="entry name" value="DUF2232"/>
    <property type="match status" value="1"/>
</dbReference>
<keyword evidence="1" id="KW-0812">Transmembrane</keyword>
<feature type="transmembrane region" description="Helical" evidence="1">
    <location>
        <begin position="207"/>
        <end position="226"/>
    </location>
</feature>
<feature type="transmembrane region" description="Helical" evidence="1">
    <location>
        <begin position="57"/>
        <end position="87"/>
    </location>
</feature>
<proteinExistence type="predicted"/>
<name>A0ABW5R1D6_9BACL</name>
<keyword evidence="3" id="KW-1185">Reference proteome</keyword>